<evidence type="ECO:0000313" key="1">
    <source>
        <dbReference type="EMBL" id="PIL44394.1"/>
    </source>
</evidence>
<dbReference type="Proteomes" id="UP000230390">
    <property type="component" value="Unassembled WGS sequence"/>
</dbReference>
<dbReference type="EMBL" id="PDOC01000008">
    <property type="protein sequence ID" value="PIL44394.1"/>
    <property type="molecule type" value="Genomic_DNA"/>
</dbReference>
<accession>A0A2G8TEG6</accession>
<sequence>MTMTKLEKSTWQAYFDNVSKILGGKEAEVEISSLNIGNQIEAEWLPLMGLVYDPKSDVVEVLMEGLDHLIHKPSEIYIDHDAVRLVSLEVIDGDGVRQIIRLRDPLMLPYSGAMGGAQASGAGNAPP</sequence>
<keyword evidence="2" id="KW-1185">Reference proteome</keyword>
<organism evidence="1 2">
    <name type="scientific">Massilia eurypsychrophila</name>
    <dbReference type="NCBI Taxonomy" id="1485217"/>
    <lineage>
        <taxon>Bacteria</taxon>
        <taxon>Pseudomonadati</taxon>
        <taxon>Pseudomonadota</taxon>
        <taxon>Betaproteobacteria</taxon>
        <taxon>Burkholderiales</taxon>
        <taxon>Oxalobacteraceae</taxon>
        <taxon>Telluria group</taxon>
        <taxon>Massilia</taxon>
    </lineage>
</organism>
<gene>
    <name evidence="1" type="ORF">CR105_14940</name>
</gene>
<dbReference type="RefSeq" id="WP_099789494.1">
    <property type="nucleotide sequence ID" value="NZ_JBHLYV010000098.1"/>
</dbReference>
<comment type="caution">
    <text evidence="1">The sequence shown here is derived from an EMBL/GenBank/DDBJ whole genome shotgun (WGS) entry which is preliminary data.</text>
</comment>
<reference evidence="1 2" key="1">
    <citation type="submission" date="2017-10" db="EMBL/GenBank/DDBJ databases">
        <title>Massilia psychrophilum sp. nov., a novel purple-pigmented bacterium isolated from Tianshan glacier, Xinjiang Municipality, China.</title>
        <authorList>
            <person name="Wang H."/>
        </authorList>
    </citation>
    <scope>NUCLEOTIDE SEQUENCE [LARGE SCALE GENOMIC DNA]</scope>
    <source>
        <strain evidence="1 2">JCM 30074</strain>
    </source>
</reference>
<dbReference type="InterPro" id="IPR035223">
    <property type="entry name" value="DUF5335"/>
</dbReference>
<name>A0A2G8TEG6_9BURK</name>
<dbReference type="AlphaFoldDB" id="A0A2G8TEG6"/>
<evidence type="ECO:0000313" key="2">
    <source>
        <dbReference type="Proteomes" id="UP000230390"/>
    </source>
</evidence>
<dbReference type="Pfam" id="PF17269">
    <property type="entry name" value="DUF5335"/>
    <property type="match status" value="1"/>
</dbReference>
<dbReference type="OrthoDB" id="8758272at2"/>
<proteinExistence type="predicted"/>
<protein>
    <submittedName>
        <fullName evidence="1">Uncharacterized protein</fullName>
    </submittedName>
</protein>